<name>A0A3D8J565_9HELI</name>
<reference evidence="1 2" key="1">
    <citation type="submission" date="2018-04" db="EMBL/GenBank/DDBJ databases">
        <title>Novel Campyloabacter and Helicobacter Species and Strains.</title>
        <authorList>
            <person name="Mannion A.J."/>
            <person name="Shen Z."/>
            <person name="Fox J.G."/>
        </authorList>
    </citation>
    <scope>NUCLEOTIDE SEQUENCE [LARGE SCALE GENOMIC DNA]</scope>
    <source>
        <strain evidence="1 2">MIT 04-9362</strain>
    </source>
</reference>
<accession>A0A3D8J565</accession>
<evidence type="ECO:0000313" key="1">
    <source>
        <dbReference type="EMBL" id="RDU72639.1"/>
    </source>
</evidence>
<evidence type="ECO:0008006" key="3">
    <source>
        <dbReference type="Google" id="ProtNLM"/>
    </source>
</evidence>
<dbReference type="InterPro" id="IPR015943">
    <property type="entry name" value="WD40/YVTN_repeat-like_dom_sf"/>
</dbReference>
<dbReference type="Gene3D" id="2.130.10.10">
    <property type="entry name" value="YVTN repeat-like/Quinoprotein amine dehydrogenase"/>
    <property type="match status" value="1"/>
</dbReference>
<proteinExistence type="predicted"/>
<comment type="caution">
    <text evidence="1">The sequence shown here is derived from an EMBL/GenBank/DDBJ whole genome shotgun (WGS) entry which is preliminary data.</text>
</comment>
<gene>
    <name evidence="1" type="ORF">CQA57_06650</name>
</gene>
<dbReference type="InterPro" id="IPR036322">
    <property type="entry name" value="WD40_repeat_dom_sf"/>
</dbReference>
<protein>
    <recommendedName>
        <fullName evidence="3">Nitrate reductase</fullName>
    </recommendedName>
</protein>
<dbReference type="RefSeq" id="WP_115579457.1">
    <property type="nucleotide sequence ID" value="NZ_NXLX01000018.1"/>
</dbReference>
<dbReference type="AlphaFoldDB" id="A0A3D8J565"/>
<sequence length="319" mass="35938">MLKHLLRIFFTILFINANDTVIYPQMIIDNQQEISSMQIHNHQLFVSSIDGELKIYSLNTPSKVQKTITLPKYKDLFDNTLTPKIFNSDTNNLNQTLIIATNAHGSRSIFLSSGNKIEILLSDLSFAKALWINDTQAIIALLSNEILLFDIPLKKIIYQTQISQASFSDMLFDKDTKILYTTGESGIIYTINPFNGTILDKNTIHKDKVFQIALAKQTLLSAGQDRKVGIHSLQNKTSLTLPSDFLIYAVGIDSDGLYLAYMSDDLGSITLFSLKDKKIIAKLKGVKEVINTILFYQDFIIVSCDGKAIYYFNIKGVKQ</sequence>
<dbReference type="OrthoDB" id="11703at2"/>
<keyword evidence="2" id="KW-1185">Reference proteome</keyword>
<dbReference type="SUPFAM" id="SSF50978">
    <property type="entry name" value="WD40 repeat-like"/>
    <property type="match status" value="1"/>
</dbReference>
<dbReference type="EMBL" id="NXLX01000018">
    <property type="protein sequence ID" value="RDU72639.1"/>
    <property type="molecule type" value="Genomic_DNA"/>
</dbReference>
<dbReference type="Proteomes" id="UP000256695">
    <property type="component" value="Unassembled WGS sequence"/>
</dbReference>
<evidence type="ECO:0000313" key="2">
    <source>
        <dbReference type="Proteomes" id="UP000256695"/>
    </source>
</evidence>
<organism evidence="1 2">
    <name type="scientific">Helicobacter anseris</name>
    <dbReference type="NCBI Taxonomy" id="375926"/>
    <lineage>
        <taxon>Bacteria</taxon>
        <taxon>Pseudomonadati</taxon>
        <taxon>Campylobacterota</taxon>
        <taxon>Epsilonproteobacteria</taxon>
        <taxon>Campylobacterales</taxon>
        <taxon>Helicobacteraceae</taxon>
        <taxon>Helicobacter</taxon>
    </lineage>
</organism>